<reference evidence="1 2" key="1">
    <citation type="journal article" date="2012" name="Science">
        <title>The Paleozoic origin of enzymatic lignin decomposition reconstructed from 31 fungal genomes.</title>
        <authorList>
            <person name="Floudas D."/>
            <person name="Binder M."/>
            <person name="Riley R."/>
            <person name="Barry K."/>
            <person name="Blanchette R.A."/>
            <person name="Henrissat B."/>
            <person name="Martinez A.T."/>
            <person name="Otillar R."/>
            <person name="Spatafora J.W."/>
            <person name="Yadav J.S."/>
            <person name="Aerts A."/>
            <person name="Benoit I."/>
            <person name="Boyd A."/>
            <person name="Carlson A."/>
            <person name="Copeland A."/>
            <person name="Coutinho P.M."/>
            <person name="de Vries R.P."/>
            <person name="Ferreira P."/>
            <person name="Findley K."/>
            <person name="Foster B."/>
            <person name="Gaskell J."/>
            <person name="Glotzer D."/>
            <person name="Gorecki P."/>
            <person name="Heitman J."/>
            <person name="Hesse C."/>
            <person name="Hori C."/>
            <person name="Igarashi K."/>
            <person name="Jurgens J.A."/>
            <person name="Kallen N."/>
            <person name="Kersten P."/>
            <person name="Kohler A."/>
            <person name="Kuees U."/>
            <person name="Kumar T.K.A."/>
            <person name="Kuo A."/>
            <person name="LaButti K."/>
            <person name="Larrondo L.F."/>
            <person name="Lindquist E."/>
            <person name="Ling A."/>
            <person name="Lombard V."/>
            <person name="Lucas S."/>
            <person name="Lundell T."/>
            <person name="Martin R."/>
            <person name="McLaughlin D.J."/>
            <person name="Morgenstern I."/>
            <person name="Morin E."/>
            <person name="Murat C."/>
            <person name="Nagy L.G."/>
            <person name="Nolan M."/>
            <person name="Ohm R.A."/>
            <person name="Patyshakuliyeva A."/>
            <person name="Rokas A."/>
            <person name="Ruiz-Duenas F.J."/>
            <person name="Sabat G."/>
            <person name="Salamov A."/>
            <person name="Samejima M."/>
            <person name="Schmutz J."/>
            <person name="Slot J.C."/>
            <person name="St John F."/>
            <person name="Stenlid J."/>
            <person name="Sun H."/>
            <person name="Sun S."/>
            <person name="Syed K."/>
            <person name="Tsang A."/>
            <person name="Wiebenga A."/>
            <person name="Young D."/>
            <person name="Pisabarro A."/>
            <person name="Eastwood D.C."/>
            <person name="Martin F."/>
            <person name="Cullen D."/>
            <person name="Grigoriev I.V."/>
            <person name="Hibbett D.S."/>
        </authorList>
    </citation>
    <scope>NUCLEOTIDE SEQUENCE</scope>
    <source>
        <strain evidence="2">FP-58527</strain>
    </source>
</reference>
<organism evidence="1 2">
    <name type="scientific">Fomitopsis schrenkii</name>
    <name type="common">Brown rot fungus</name>
    <dbReference type="NCBI Taxonomy" id="2126942"/>
    <lineage>
        <taxon>Eukaryota</taxon>
        <taxon>Fungi</taxon>
        <taxon>Dikarya</taxon>
        <taxon>Basidiomycota</taxon>
        <taxon>Agaricomycotina</taxon>
        <taxon>Agaricomycetes</taxon>
        <taxon>Polyporales</taxon>
        <taxon>Fomitopsis</taxon>
    </lineage>
</organism>
<accession>S8FW61</accession>
<name>S8FW61_FOMSC</name>
<evidence type="ECO:0000313" key="1">
    <source>
        <dbReference type="EMBL" id="EPT02500.1"/>
    </source>
</evidence>
<sequence>MLFYIVAPPLEEDATAHPEAIATGSLDSLSQASLASNLTTLVLSGYSPRWEVLWEMLRHLNVLSSLDLSQLEPPPDTKAAGAHADVAGMTEPDLKHKGSAHFKLNTFSCTIFHLDPQEYSTFTLMKVLGVYECFTELKVGRLHLHP</sequence>
<dbReference type="InParanoid" id="S8FW61"/>
<proteinExistence type="predicted"/>
<dbReference type="Proteomes" id="UP000015241">
    <property type="component" value="Unassembled WGS sequence"/>
</dbReference>
<evidence type="ECO:0000313" key="2">
    <source>
        <dbReference type="Proteomes" id="UP000015241"/>
    </source>
</evidence>
<dbReference type="EMBL" id="KE504135">
    <property type="protein sequence ID" value="EPT02500.1"/>
    <property type="molecule type" value="Genomic_DNA"/>
</dbReference>
<feature type="non-terminal residue" evidence="1">
    <location>
        <position position="146"/>
    </location>
</feature>
<keyword evidence="2" id="KW-1185">Reference proteome</keyword>
<protein>
    <submittedName>
        <fullName evidence="1">Uncharacterized protein</fullName>
    </submittedName>
</protein>
<gene>
    <name evidence="1" type="ORF">FOMPIDRAFT_82534</name>
</gene>
<dbReference type="AlphaFoldDB" id="S8FW61"/>
<dbReference type="HOGENOM" id="CLU_1791450_0_0_1"/>